<keyword evidence="5 9" id="KW-0560">Oxidoreductase</keyword>
<keyword evidence="10" id="KW-0472">Membrane</keyword>
<keyword evidence="12" id="KW-1185">Reference proteome</keyword>
<dbReference type="SUPFAM" id="SSF48264">
    <property type="entry name" value="Cytochrome P450"/>
    <property type="match status" value="1"/>
</dbReference>
<dbReference type="PROSITE" id="PS00086">
    <property type="entry name" value="CYTOCHROME_P450"/>
    <property type="match status" value="1"/>
</dbReference>
<evidence type="ECO:0000313" key="12">
    <source>
        <dbReference type="Proteomes" id="UP000698800"/>
    </source>
</evidence>
<keyword evidence="6 8" id="KW-0408">Iron</keyword>
<evidence type="ECO:0000256" key="9">
    <source>
        <dbReference type="RuleBase" id="RU000461"/>
    </source>
</evidence>
<dbReference type="PRINTS" id="PR01239">
    <property type="entry name" value="EP450IICYP52"/>
</dbReference>
<comment type="cofactor">
    <cofactor evidence="1 8">
        <name>heme</name>
        <dbReference type="ChEBI" id="CHEBI:30413"/>
    </cofactor>
</comment>
<evidence type="ECO:0000256" key="2">
    <source>
        <dbReference type="ARBA" id="ARBA00010617"/>
    </source>
</evidence>
<evidence type="ECO:0000256" key="7">
    <source>
        <dbReference type="ARBA" id="ARBA00023033"/>
    </source>
</evidence>
<evidence type="ECO:0000256" key="4">
    <source>
        <dbReference type="ARBA" id="ARBA00022723"/>
    </source>
</evidence>
<reference evidence="11" key="1">
    <citation type="submission" date="2021-03" db="EMBL/GenBank/DDBJ databases">
        <title>Comparative genomics and phylogenomic investigation of the class Geoglossomycetes provide insights into ecological specialization and systematics.</title>
        <authorList>
            <person name="Melie T."/>
            <person name="Pirro S."/>
            <person name="Miller A.N."/>
            <person name="Quandt A."/>
        </authorList>
    </citation>
    <scope>NUCLEOTIDE SEQUENCE</scope>
    <source>
        <strain evidence="11">GBOQ0MN5Z8</strain>
    </source>
</reference>
<dbReference type="InterPro" id="IPR001128">
    <property type="entry name" value="Cyt_P450"/>
</dbReference>
<dbReference type="OrthoDB" id="1470350at2759"/>
<name>A0A9P8L471_9PEZI</name>
<dbReference type="PRINTS" id="PR00385">
    <property type="entry name" value="P450"/>
</dbReference>
<keyword evidence="7 9" id="KW-0503">Monooxygenase</keyword>
<evidence type="ECO:0000256" key="10">
    <source>
        <dbReference type="SAM" id="Phobius"/>
    </source>
</evidence>
<evidence type="ECO:0000313" key="11">
    <source>
        <dbReference type="EMBL" id="KAH0542844.1"/>
    </source>
</evidence>
<proteinExistence type="inferred from homology"/>
<evidence type="ECO:0000256" key="6">
    <source>
        <dbReference type="ARBA" id="ARBA00023004"/>
    </source>
</evidence>
<dbReference type="InterPro" id="IPR036396">
    <property type="entry name" value="Cyt_P450_sf"/>
</dbReference>
<evidence type="ECO:0008006" key="13">
    <source>
        <dbReference type="Google" id="ProtNLM"/>
    </source>
</evidence>
<protein>
    <recommendedName>
        <fullName evidence="13">Cytochrome P450 alkane hydroxylase</fullName>
    </recommendedName>
</protein>
<dbReference type="GO" id="GO:0005506">
    <property type="term" value="F:iron ion binding"/>
    <property type="evidence" value="ECO:0007669"/>
    <property type="project" value="InterPro"/>
</dbReference>
<dbReference type="InterPro" id="IPR017972">
    <property type="entry name" value="Cyt_P450_CS"/>
</dbReference>
<evidence type="ECO:0000256" key="1">
    <source>
        <dbReference type="ARBA" id="ARBA00001971"/>
    </source>
</evidence>
<feature type="transmembrane region" description="Helical" evidence="10">
    <location>
        <begin position="48"/>
        <end position="64"/>
    </location>
</feature>
<gene>
    <name evidence="11" type="ORF">FGG08_002798</name>
</gene>
<keyword evidence="10" id="KW-0812">Transmembrane</keyword>
<evidence type="ECO:0000256" key="3">
    <source>
        <dbReference type="ARBA" id="ARBA00022617"/>
    </source>
</evidence>
<dbReference type="PANTHER" id="PTHR24287:SF17">
    <property type="entry name" value="P450, PUTATIVE (EUROFUNG)-RELATED"/>
    <property type="match status" value="1"/>
</dbReference>
<sequence length="550" mass="62776">MCRDLIGNSVEPGSAVADSLDGIEQRVHNNLSILLWSREAMSSSSSSLSFYYSVLGVIAVYFLYEKTSRYLSRRKFIKENGCRPPPQLPQSERILGIGLLFENFRNAREKRFLRAIRDRFEMMRVNTFSVVVGGEAFVSTIEPENIKHILAVQFKDFDLGYKRHRAFYPLLGNGIFTTDGAAWEHSRAMVRPNFSRNQVADLDTFETHIRNLIAHIPRDGSTVNLQDLFFCLTLDSATEFLFGHSVGSLVPEGSSEGRAFAEAFDYSQTATTKRIRLGKFLFTYRDKKYTQSCKVVHDFANNFVQRALKYRESLNPEKALESGGKTKERYVFLNELAKQTDNPKEIRDQLLNILLAGRDTTAGLLSNTFNVISKRPDVWSKLREEVAKLEGRRPSYEELRNMKYVKYVLNESLRLMPVVPNNTRLANKDTTLPVGGGPDGKSKVFIKKSQIVIYSVWTMHRRKDLYGDDAEEFRPERWETLRPGWEYLPFNGGPRICIGQQFALTEASYTLVRLVQEFKSLESRDPEPWKEQLTLTCSSGNGALVALTPA</sequence>
<dbReference type="InterPro" id="IPR047146">
    <property type="entry name" value="Cyt_P450_E_CYP52_fungi"/>
</dbReference>
<dbReference type="Proteomes" id="UP000698800">
    <property type="component" value="Unassembled WGS sequence"/>
</dbReference>
<dbReference type="GO" id="GO:0020037">
    <property type="term" value="F:heme binding"/>
    <property type="evidence" value="ECO:0007669"/>
    <property type="project" value="InterPro"/>
</dbReference>
<keyword evidence="4 8" id="KW-0479">Metal-binding</keyword>
<accession>A0A9P8L471</accession>
<dbReference type="GO" id="GO:0016712">
    <property type="term" value="F:oxidoreductase activity, acting on paired donors, with incorporation or reduction of molecular oxygen, reduced flavin or flavoprotein as one donor, and incorporation of one atom of oxygen"/>
    <property type="evidence" value="ECO:0007669"/>
    <property type="project" value="InterPro"/>
</dbReference>
<comment type="similarity">
    <text evidence="2 9">Belongs to the cytochrome P450 family.</text>
</comment>
<comment type="caution">
    <text evidence="11">The sequence shown here is derived from an EMBL/GenBank/DDBJ whole genome shotgun (WGS) entry which is preliminary data.</text>
</comment>
<dbReference type="AlphaFoldDB" id="A0A9P8L471"/>
<keyword evidence="3 8" id="KW-0349">Heme</keyword>
<dbReference type="Pfam" id="PF00067">
    <property type="entry name" value="p450"/>
    <property type="match status" value="1"/>
</dbReference>
<evidence type="ECO:0000256" key="8">
    <source>
        <dbReference type="PIRSR" id="PIRSR602402-1"/>
    </source>
</evidence>
<keyword evidence="10" id="KW-1133">Transmembrane helix</keyword>
<dbReference type="InterPro" id="IPR002402">
    <property type="entry name" value="Cyt_P450_E_grp-II"/>
</dbReference>
<dbReference type="CDD" id="cd11063">
    <property type="entry name" value="CYP52"/>
    <property type="match status" value="1"/>
</dbReference>
<dbReference type="PANTHER" id="PTHR24287">
    <property type="entry name" value="P450, PUTATIVE (EUROFUNG)-RELATED"/>
    <property type="match status" value="1"/>
</dbReference>
<evidence type="ECO:0000256" key="5">
    <source>
        <dbReference type="ARBA" id="ARBA00023002"/>
    </source>
</evidence>
<organism evidence="11 12">
    <name type="scientific">Glutinoglossum americanum</name>
    <dbReference type="NCBI Taxonomy" id="1670608"/>
    <lineage>
        <taxon>Eukaryota</taxon>
        <taxon>Fungi</taxon>
        <taxon>Dikarya</taxon>
        <taxon>Ascomycota</taxon>
        <taxon>Pezizomycotina</taxon>
        <taxon>Geoglossomycetes</taxon>
        <taxon>Geoglossales</taxon>
        <taxon>Geoglossaceae</taxon>
        <taxon>Glutinoglossum</taxon>
    </lineage>
</organism>
<dbReference type="EMBL" id="JAGHQL010000045">
    <property type="protein sequence ID" value="KAH0542844.1"/>
    <property type="molecule type" value="Genomic_DNA"/>
</dbReference>
<dbReference type="InterPro" id="IPR002974">
    <property type="entry name" value="Cyt_P450_E_CYP52_ascomycetes"/>
</dbReference>
<feature type="binding site" description="axial binding residue" evidence="8">
    <location>
        <position position="497"/>
    </location>
    <ligand>
        <name>heme</name>
        <dbReference type="ChEBI" id="CHEBI:30413"/>
    </ligand>
    <ligandPart>
        <name>Fe</name>
        <dbReference type="ChEBI" id="CHEBI:18248"/>
    </ligandPart>
</feature>
<dbReference type="PRINTS" id="PR00464">
    <property type="entry name" value="EP450II"/>
</dbReference>
<dbReference type="Gene3D" id="1.10.630.10">
    <property type="entry name" value="Cytochrome P450"/>
    <property type="match status" value="1"/>
</dbReference>